<organism evidence="1">
    <name type="scientific">Amphimedon queenslandica</name>
    <name type="common">Sponge</name>
    <dbReference type="NCBI Taxonomy" id="400682"/>
    <lineage>
        <taxon>Eukaryota</taxon>
        <taxon>Metazoa</taxon>
        <taxon>Porifera</taxon>
        <taxon>Demospongiae</taxon>
        <taxon>Heteroscleromorpha</taxon>
        <taxon>Haplosclerida</taxon>
        <taxon>Niphatidae</taxon>
        <taxon>Amphimedon</taxon>
    </lineage>
</organism>
<dbReference type="AlphaFoldDB" id="A0A1X7U8Q0"/>
<dbReference type="EnsemblMetazoa" id="Aqu2.1.24033_001">
    <property type="protein sequence ID" value="Aqu2.1.24033_001"/>
    <property type="gene ID" value="Aqu2.1.24033"/>
</dbReference>
<proteinExistence type="predicted"/>
<evidence type="ECO:0000313" key="1">
    <source>
        <dbReference type="EnsemblMetazoa" id="Aqu2.1.24033_001"/>
    </source>
</evidence>
<protein>
    <submittedName>
        <fullName evidence="1">Uncharacterized protein</fullName>
    </submittedName>
</protein>
<accession>A0A1X7U8Q0</accession>
<sequence>MAQIAKIRGNSSNNKSEYKLLQKISAINNNNILIINNYDCQ</sequence>
<dbReference type="InParanoid" id="A0A1X7U8Q0"/>
<name>A0A1X7U8Q0_AMPQE</name>
<reference evidence="1" key="1">
    <citation type="submission" date="2017-05" db="UniProtKB">
        <authorList>
            <consortium name="EnsemblMetazoa"/>
        </authorList>
    </citation>
    <scope>IDENTIFICATION</scope>
</reference>